<organism evidence="1 2">
    <name type="scientific">Allorhodopirellula heiligendammensis</name>
    <dbReference type="NCBI Taxonomy" id="2714739"/>
    <lineage>
        <taxon>Bacteria</taxon>
        <taxon>Pseudomonadati</taxon>
        <taxon>Planctomycetota</taxon>
        <taxon>Planctomycetia</taxon>
        <taxon>Pirellulales</taxon>
        <taxon>Pirellulaceae</taxon>
        <taxon>Allorhodopirellula</taxon>
    </lineage>
</organism>
<dbReference type="InterPro" id="IPR036439">
    <property type="entry name" value="Dockerin_dom_sf"/>
</dbReference>
<proteinExistence type="predicted"/>
<evidence type="ECO:0000313" key="2">
    <source>
        <dbReference type="Proteomes" id="UP000319908"/>
    </source>
</evidence>
<keyword evidence="2" id="KW-1185">Reference proteome</keyword>
<comment type="caution">
    <text evidence="1">The sequence shown here is derived from an EMBL/GenBank/DDBJ whole genome shotgun (WGS) entry which is preliminary data.</text>
</comment>
<dbReference type="InterPro" id="IPR002105">
    <property type="entry name" value="Dockerin_1_rpt"/>
</dbReference>
<evidence type="ECO:0000313" key="1">
    <source>
        <dbReference type="EMBL" id="TWU19495.1"/>
    </source>
</evidence>
<reference evidence="1 2" key="1">
    <citation type="journal article" date="2020" name="Antonie Van Leeuwenhoek">
        <title>Rhodopirellula heiligendammensis sp. nov., Rhodopirellula pilleata sp. nov., and Rhodopirellula solitaria sp. nov. isolated from natural or artificial marine surfaces in Northern Germany and California, USA, and emended description of the genus Rhodopirellula.</title>
        <authorList>
            <person name="Kallscheuer N."/>
            <person name="Wiegand S."/>
            <person name="Jogler M."/>
            <person name="Boedeker C."/>
            <person name="Peeters S.H."/>
            <person name="Rast P."/>
            <person name="Heuer A."/>
            <person name="Jetten M.S.M."/>
            <person name="Rohde M."/>
            <person name="Jogler C."/>
        </authorList>
    </citation>
    <scope>NUCLEOTIDE SEQUENCE [LARGE SCALE GENOMIC DNA]</scope>
    <source>
        <strain evidence="1 2">Poly21</strain>
    </source>
</reference>
<dbReference type="Proteomes" id="UP000319908">
    <property type="component" value="Unassembled WGS sequence"/>
</dbReference>
<protein>
    <submittedName>
        <fullName evidence="1">Dockerin type I repeat protein</fullName>
    </submittedName>
</protein>
<dbReference type="GO" id="GO:0004553">
    <property type="term" value="F:hydrolase activity, hydrolyzing O-glycosyl compounds"/>
    <property type="evidence" value="ECO:0007669"/>
    <property type="project" value="InterPro"/>
</dbReference>
<dbReference type="SUPFAM" id="SSF63446">
    <property type="entry name" value="Type I dockerin domain"/>
    <property type="match status" value="1"/>
</dbReference>
<dbReference type="OrthoDB" id="292920at2"/>
<dbReference type="AlphaFoldDB" id="A0A5C6C5U1"/>
<sequence length="195" mass="21003">MKLQAVLTFALLVAMGGQGWSQTILPLGAYDTNQDGSIGDSDAMAIIDYLGQGGTSPVHPGSTRKTYNVTGTLADYYGTKTDSYITALDAIQVINFINGTKIHRNPVLAQDVNNNGYASSLDALLIINYLNRNDPLEPRVSNVAYQVAVPIFFSYPLTLGYLVGRSGAVYYDVNGDYQVTSSDALAVVDWINAHP</sequence>
<accession>A0A5C6C5U1</accession>
<gene>
    <name evidence="1" type="ORF">Poly21_16680</name>
</gene>
<name>A0A5C6C5U1_9BACT</name>
<dbReference type="GO" id="GO:0000272">
    <property type="term" value="P:polysaccharide catabolic process"/>
    <property type="evidence" value="ECO:0007669"/>
    <property type="project" value="InterPro"/>
</dbReference>
<dbReference type="Pfam" id="PF00404">
    <property type="entry name" value="Dockerin_1"/>
    <property type="match status" value="1"/>
</dbReference>
<dbReference type="EMBL" id="SJPU01000001">
    <property type="protein sequence ID" value="TWU19495.1"/>
    <property type="molecule type" value="Genomic_DNA"/>
</dbReference>
<dbReference type="RefSeq" id="WP_146406292.1">
    <property type="nucleotide sequence ID" value="NZ_SJPU01000001.1"/>
</dbReference>
<dbReference type="Gene3D" id="1.10.1330.10">
    <property type="entry name" value="Dockerin domain"/>
    <property type="match status" value="1"/>
</dbReference>